<dbReference type="PANTHER" id="PTHR34295">
    <property type="entry name" value="BIOTIN TRANSPORTER BIOY"/>
    <property type="match status" value="1"/>
</dbReference>
<sequence>MPGGITYGCGVTTIGAPLPARGPVLADLLPAAARPGSPRTRARSAVARAAAVNAALVLTGTLLVAGLSQVLVPLPFTPVPLSLGTLGALLVGAALGPARAAASLGIYLAAGILGVGWFAGGASGWAFASFGYLLGFLAASVVVGAMARRGADRSVWRSIGIGLIGGAIVYAFGVPWLMVFTGSSLGEALVMGVAPFVLGDAIKAAIVAIVLPSAWALLARTR</sequence>
<feature type="transmembrane region" description="Helical" evidence="2">
    <location>
        <begin position="102"/>
        <end position="119"/>
    </location>
</feature>
<keyword evidence="2" id="KW-1133">Transmembrane helix</keyword>
<accession>A0A2A9D1U0</accession>
<feature type="transmembrane region" description="Helical" evidence="2">
    <location>
        <begin position="49"/>
        <end position="72"/>
    </location>
</feature>
<evidence type="ECO:0000313" key="4">
    <source>
        <dbReference type="Proteomes" id="UP000224915"/>
    </source>
</evidence>
<keyword evidence="2" id="KW-0472">Membrane</keyword>
<comment type="caution">
    <text evidence="3">The sequence shown here is derived from an EMBL/GenBank/DDBJ whole genome shotgun (WGS) entry which is preliminary data.</text>
</comment>
<dbReference type="Proteomes" id="UP000224915">
    <property type="component" value="Unassembled WGS sequence"/>
</dbReference>
<feature type="transmembrane region" description="Helical" evidence="2">
    <location>
        <begin position="125"/>
        <end position="147"/>
    </location>
</feature>
<proteinExistence type="inferred from homology"/>
<protein>
    <submittedName>
        <fullName evidence="3">Biotin transport system substrate-specific component</fullName>
    </submittedName>
</protein>
<dbReference type="Gene3D" id="1.10.1760.20">
    <property type="match status" value="1"/>
</dbReference>
<dbReference type="GO" id="GO:0015225">
    <property type="term" value="F:biotin transmembrane transporter activity"/>
    <property type="evidence" value="ECO:0007669"/>
    <property type="project" value="InterPro"/>
</dbReference>
<evidence type="ECO:0000256" key="1">
    <source>
        <dbReference type="ARBA" id="ARBA00010692"/>
    </source>
</evidence>
<gene>
    <name evidence="3" type="ORF">ATL40_1390</name>
</gene>
<dbReference type="AlphaFoldDB" id="A0A2A9D1U0"/>
<dbReference type="InterPro" id="IPR003784">
    <property type="entry name" value="BioY"/>
</dbReference>
<dbReference type="PANTHER" id="PTHR34295:SF1">
    <property type="entry name" value="BIOTIN TRANSPORTER BIOY"/>
    <property type="match status" value="1"/>
</dbReference>
<name>A0A2A9D1U0_9MICO</name>
<evidence type="ECO:0000313" key="3">
    <source>
        <dbReference type="EMBL" id="PFG19819.1"/>
    </source>
</evidence>
<keyword evidence="4" id="KW-1185">Reference proteome</keyword>
<reference evidence="3 4" key="1">
    <citation type="submission" date="2017-10" db="EMBL/GenBank/DDBJ databases">
        <title>Sequencing the genomes of 1000 actinobacteria strains.</title>
        <authorList>
            <person name="Klenk H.-P."/>
        </authorList>
    </citation>
    <scope>NUCLEOTIDE SEQUENCE [LARGE SCALE GENOMIC DNA]</scope>
    <source>
        <strain evidence="3 4">DSM 21801</strain>
    </source>
</reference>
<evidence type="ECO:0000256" key="2">
    <source>
        <dbReference type="SAM" id="Phobius"/>
    </source>
</evidence>
<organism evidence="3 4">
    <name type="scientific">Serinibacter salmoneus</name>
    <dbReference type="NCBI Taxonomy" id="556530"/>
    <lineage>
        <taxon>Bacteria</taxon>
        <taxon>Bacillati</taxon>
        <taxon>Actinomycetota</taxon>
        <taxon>Actinomycetes</taxon>
        <taxon>Micrococcales</taxon>
        <taxon>Beutenbergiaceae</taxon>
        <taxon>Serinibacter</taxon>
    </lineage>
</organism>
<dbReference type="GO" id="GO:0005886">
    <property type="term" value="C:plasma membrane"/>
    <property type="evidence" value="ECO:0007669"/>
    <property type="project" value="InterPro"/>
</dbReference>
<feature type="transmembrane region" description="Helical" evidence="2">
    <location>
        <begin position="159"/>
        <end position="181"/>
    </location>
</feature>
<feature type="transmembrane region" description="Helical" evidence="2">
    <location>
        <begin position="78"/>
        <end position="95"/>
    </location>
</feature>
<comment type="similarity">
    <text evidence="1">Belongs to the BioY family.</text>
</comment>
<feature type="transmembrane region" description="Helical" evidence="2">
    <location>
        <begin position="201"/>
        <end position="219"/>
    </location>
</feature>
<dbReference type="EMBL" id="PDJD01000001">
    <property type="protein sequence ID" value="PFG19819.1"/>
    <property type="molecule type" value="Genomic_DNA"/>
</dbReference>
<keyword evidence="2" id="KW-0812">Transmembrane</keyword>
<dbReference type="Pfam" id="PF02632">
    <property type="entry name" value="BioY"/>
    <property type="match status" value="1"/>
</dbReference>